<dbReference type="EMBL" id="FUWH01000001">
    <property type="protein sequence ID" value="SJZ32133.1"/>
    <property type="molecule type" value="Genomic_DNA"/>
</dbReference>
<dbReference type="OrthoDB" id="1467917at2"/>
<organism evidence="2 3">
    <name type="scientific">Sediminibacterium ginsengisoli</name>
    <dbReference type="NCBI Taxonomy" id="413434"/>
    <lineage>
        <taxon>Bacteria</taxon>
        <taxon>Pseudomonadati</taxon>
        <taxon>Bacteroidota</taxon>
        <taxon>Chitinophagia</taxon>
        <taxon>Chitinophagales</taxon>
        <taxon>Chitinophagaceae</taxon>
        <taxon>Sediminibacterium</taxon>
    </lineage>
</organism>
<accession>A0A1T4JPQ9</accession>
<evidence type="ECO:0000313" key="2">
    <source>
        <dbReference type="EMBL" id="SJZ32133.1"/>
    </source>
</evidence>
<protein>
    <submittedName>
        <fullName evidence="2">Putative signal transducing protein</fullName>
    </submittedName>
</protein>
<evidence type="ECO:0000313" key="3">
    <source>
        <dbReference type="Proteomes" id="UP000190888"/>
    </source>
</evidence>
<dbReference type="Proteomes" id="UP000190888">
    <property type="component" value="Unassembled WGS sequence"/>
</dbReference>
<feature type="domain" description="DUF2007" evidence="1">
    <location>
        <begin position="4"/>
        <end position="63"/>
    </location>
</feature>
<dbReference type="InterPro" id="IPR018551">
    <property type="entry name" value="DUF2007"/>
</dbReference>
<dbReference type="RefSeq" id="WP_078829414.1">
    <property type="nucleotide sequence ID" value="NZ_FUWH01000001.1"/>
</dbReference>
<reference evidence="2 3" key="1">
    <citation type="submission" date="2017-02" db="EMBL/GenBank/DDBJ databases">
        <authorList>
            <person name="Peterson S.W."/>
        </authorList>
    </citation>
    <scope>NUCLEOTIDE SEQUENCE [LARGE SCALE GENOMIC DNA]</scope>
    <source>
        <strain evidence="2 3">DSM 22335</strain>
    </source>
</reference>
<evidence type="ECO:0000259" key="1">
    <source>
        <dbReference type="Pfam" id="PF09413"/>
    </source>
</evidence>
<sequence length="68" mass="7627">MDPWKKVYATGNYAQANILKGMLEENEIPVQVLNKQDSSYPMFGIIEVYVPGHLLATAQQLMNSSLLN</sequence>
<dbReference type="AlphaFoldDB" id="A0A1T4JPQ9"/>
<keyword evidence="3" id="KW-1185">Reference proteome</keyword>
<name>A0A1T4JPQ9_9BACT</name>
<dbReference type="Pfam" id="PF09413">
    <property type="entry name" value="DUF2007"/>
    <property type="match status" value="1"/>
</dbReference>
<gene>
    <name evidence="2" type="ORF">SAMN04488132_10147</name>
</gene>
<proteinExistence type="predicted"/>
<dbReference type="STRING" id="413434.SAMN04488132_10147"/>